<dbReference type="EMBL" id="JADBJN010000004">
    <property type="protein sequence ID" value="KAG5666586.1"/>
    <property type="molecule type" value="Genomic_DNA"/>
</dbReference>
<evidence type="ECO:0000313" key="3">
    <source>
        <dbReference type="Proteomes" id="UP001107558"/>
    </source>
</evidence>
<organism evidence="2 3">
    <name type="scientific">Polypedilum vanderplanki</name>
    <name type="common">Sleeping chironomid midge</name>
    <dbReference type="NCBI Taxonomy" id="319348"/>
    <lineage>
        <taxon>Eukaryota</taxon>
        <taxon>Metazoa</taxon>
        <taxon>Ecdysozoa</taxon>
        <taxon>Arthropoda</taxon>
        <taxon>Hexapoda</taxon>
        <taxon>Insecta</taxon>
        <taxon>Pterygota</taxon>
        <taxon>Neoptera</taxon>
        <taxon>Endopterygota</taxon>
        <taxon>Diptera</taxon>
        <taxon>Nematocera</taxon>
        <taxon>Chironomoidea</taxon>
        <taxon>Chironomidae</taxon>
        <taxon>Chironominae</taxon>
        <taxon>Polypedilum</taxon>
        <taxon>Polypedilum</taxon>
    </lineage>
</organism>
<dbReference type="Proteomes" id="UP001107558">
    <property type="component" value="Chromosome 4"/>
</dbReference>
<protein>
    <submittedName>
        <fullName evidence="2">Uncharacterized protein</fullName>
    </submittedName>
</protein>
<evidence type="ECO:0000313" key="2">
    <source>
        <dbReference type="EMBL" id="KAG5666586.1"/>
    </source>
</evidence>
<feature type="signal peptide" evidence="1">
    <location>
        <begin position="1"/>
        <end position="17"/>
    </location>
</feature>
<evidence type="ECO:0000256" key="1">
    <source>
        <dbReference type="SAM" id="SignalP"/>
    </source>
</evidence>
<comment type="caution">
    <text evidence="2">The sequence shown here is derived from an EMBL/GenBank/DDBJ whole genome shotgun (WGS) entry which is preliminary data.</text>
</comment>
<reference evidence="2" key="1">
    <citation type="submission" date="2021-03" db="EMBL/GenBank/DDBJ databases">
        <title>Chromosome level genome of the anhydrobiotic midge Polypedilum vanderplanki.</title>
        <authorList>
            <person name="Yoshida Y."/>
            <person name="Kikawada T."/>
            <person name="Gusev O."/>
        </authorList>
    </citation>
    <scope>NUCLEOTIDE SEQUENCE</scope>
    <source>
        <strain evidence="2">NIAS01</strain>
        <tissue evidence="2">Whole body or cell culture</tissue>
    </source>
</reference>
<keyword evidence="1" id="KW-0732">Signal</keyword>
<sequence>MKILLLIFFTIFICVSSSKIKNLDKKLILLINKKFLNVNDSFLDDEYFKFDTPFLRSVDENCVFNRLNLINTNDVKFDEIKNFDANFAFGELDFDYNILVVYIMYSCIENVEDFVRQYFEKAINDAPIFYIPKDSTECVKDELIKINKEKPMIVNFIGLKNHTEEQCDEILFDMKEACKSQDEDFRGCLQIYDEHSLEYFLKFTIMRNEKIGRSCLDGTKVFGQENFWLNFT</sequence>
<keyword evidence="3" id="KW-1185">Reference proteome</keyword>
<name>A0A9J6BA55_POLVA</name>
<gene>
    <name evidence="2" type="ORF">PVAND_014604</name>
</gene>
<dbReference type="AlphaFoldDB" id="A0A9J6BA55"/>
<feature type="chain" id="PRO_5039923842" evidence="1">
    <location>
        <begin position="18"/>
        <end position="232"/>
    </location>
</feature>
<proteinExistence type="predicted"/>
<accession>A0A9J6BA55</accession>